<dbReference type="GO" id="GO:0042791">
    <property type="term" value="P:5S class rRNA transcription by RNA polymerase III"/>
    <property type="evidence" value="ECO:0007669"/>
    <property type="project" value="TreeGrafter"/>
</dbReference>
<dbReference type="InterPro" id="IPR056020">
    <property type="entry name" value="DUF7599"/>
</dbReference>
<evidence type="ECO:0000313" key="14">
    <source>
        <dbReference type="Proteomes" id="UP000593562"/>
    </source>
</evidence>
<keyword evidence="2" id="KW-0597">Phosphoprotein</keyword>
<sequence>MDSFISSALDEICSRGSRGLPIASLWPALAVPVTPSLKASVWRNLLVIPALQLKAPNGRFYQHGDASIQAVEDAERLDVMIIAKEELRDNFVGLYDSITSINVQQRRTLERLAVARTHGITQSQLGKEFGIQGKDLFYIVRNLECRELIVRQPAVVKTKEACGEGDIVKSPSVTTNLMHLYRYARHLGSQQRIEIHKEGRNLDSLGNAEESDVFGDDFNGDSIKEDVLVKDYIPAMKAVCEKLDEASDKVLVVSDIKQDLGYTGAHFAHRAWRNICRRLKDAGIVEEFEAKVNKKVERCLRLLKKLSPKNFEPEAPGFVNEQPVKFGRRSQKSDQLVDLPIEYQIYDMVDAAGSDGLTVVEVCERLGIDKKRNYPRFHNIISRFGMHLQPENHKRQFAYRLWTSKNCDSEASNALSINSKIVSSRNKSVDSDVNNLDVLHRPTQKFLEYGHSASEADFAPPQKVNDKEVVTEFENGIAKTNPVPISPDNQLYDPNSIAPDAEVYLSNTVMETNHAISEDMPLPLSEPFDSRSCQNLQYVRLTADGALREQRILERLQAEKFLLRGELYRWLVSLEKDKSTTTDRKTIDRILNKLQQLGRCKCIHVNVPNVTNCGRNRMTQVVLHPSVQGLPPELIGEIHDRIRSFEKKIRGLGSNRCKISNTIPVLDGIQRTQIRAPSDAKAIESESRRANGFVSAKMVRSKLLHSFLWSYVTSSLDLHDALSVGDYMNGMNNSHRSCNLFSLEAAIKAIPFELFLQVAGSSQKYDDMIEMCSRKLSLSDLPIKEYKLLMDTHATGRLSMLIDILRRLKLIRLITNGCANVGGKVPHASFTHALELKPYIEEPPSTVATSNMRSFDLRPRIRHDFFLSNREAVDEYWHTLEYCYATANPQTALHAFPGSAAHEVFLGRSWASVRVMTADQRAQLLKLVLKDGLKKKLPFNECENIAKDLNLTLQQVLRVYYDQRHRRVNLYQGLQDVNGVEYQTQKGRCTSSKRKKSSEASSRKFARIDAGTVQLGEERLARQADAFDPFSEEQNSYLAVSGEDDIHVPAYFEESGPKTSEGPGTHEVDQCYALMSQCAFPNMRQTRGRRFSWTDEADRQLVIQYVKQRAALGAKIHRIDWALLPGLPAPPRTCARRMSSLKTNRKFRKAIMKLCNILGQRYAKHLEQNQNRLLDNDGCRVFLRCSSGEVRDRESSNHVGHTDDIGFGEERWVDFEDKEIKRTLEDALRYKPVGKIEPSKLAGSVPEELSDLDMNAEDYGCEMTSSAVCSDGILNLDRNCRRDSGRRLKHHQLHHKFIKLLSRGTSVSGQVNGSLAVSNAVELFKLVFLSTATSPKLQYLLAETLRRYSEHDLFAAFSYLRDKKIMIGGGDAQPFELSQQFLHGLSKSPFPANTGKRATMFLGQLLERQKDLIEVGVNLNSDFQCGDIFQLFALVFSGELSVSPCMPDEGFGETEDRCLKRKIEDGEFHDSDKAKKMKSLTEGELISRREKGFPGIMVCMRRVTISMANTLEIFKEDDNTFARELSFNDNVSFNEKNVNHSEHTKGILNFDRTFPVVGHISEPDWEAMTGYAEYFLPKTCSEEQIGLFSSDVFKAVCAAIQKSGDQGLSMEEVSQVVSLQGDISGEETVKLIIDVLEAFGQALKVNAYDSVRIVDSLYRSKFFLTSMAGFCYDRSPASLAKSLERGQDGNIIPQPEDHDFSSSMPQKDVSMNVDKHKITILNLPEELALQSSGIKSTNGHEDHTQGVGSFKVNTGGETYKFLSGEINMPIIPWINGDGTINRVVYNGLVRRVIGIVMQNPGILEDDIIHRMDVLNPQGIIVKVNSA</sequence>
<evidence type="ECO:0000313" key="13">
    <source>
        <dbReference type="EMBL" id="KAF5751242.1"/>
    </source>
</evidence>
<dbReference type="GO" id="GO:0006384">
    <property type="term" value="P:transcription initiation at RNA polymerase III promoter"/>
    <property type="evidence" value="ECO:0007669"/>
    <property type="project" value="InterPro"/>
</dbReference>
<dbReference type="InterPro" id="IPR056467">
    <property type="entry name" value="eWH_GTF3C1"/>
</dbReference>
<evidence type="ECO:0000259" key="11">
    <source>
        <dbReference type="Pfam" id="PF24657"/>
    </source>
</evidence>
<evidence type="ECO:0000259" key="12">
    <source>
        <dbReference type="Pfam" id="PF24658"/>
    </source>
</evidence>
<feature type="domain" description="DUF7647" evidence="12">
    <location>
        <begin position="733"/>
        <end position="911"/>
    </location>
</feature>
<evidence type="ECO:0000259" key="8">
    <source>
        <dbReference type="Pfam" id="PF24101"/>
    </source>
</evidence>
<dbReference type="Pfam" id="PF04182">
    <property type="entry name" value="B-block_TFIIIC"/>
    <property type="match status" value="1"/>
</dbReference>
<dbReference type="PANTHER" id="PTHR15180:SF1">
    <property type="entry name" value="GENERAL TRANSCRIPTION FACTOR 3C POLYPEPTIDE 1"/>
    <property type="match status" value="1"/>
</dbReference>
<dbReference type="Proteomes" id="UP000593562">
    <property type="component" value="Unassembled WGS sequence"/>
</dbReference>
<keyword evidence="5" id="KW-0539">Nucleus</keyword>
<comment type="caution">
    <text evidence="13">The sequence shown here is derived from an EMBL/GenBank/DDBJ whole genome shotgun (WGS) entry which is preliminary data.</text>
</comment>
<comment type="subcellular location">
    <subcellularLocation>
        <location evidence="1">Nucleus</location>
    </subcellularLocation>
</comment>
<dbReference type="PANTHER" id="PTHR15180">
    <property type="entry name" value="GENERAL TRANSCRIPTION FACTOR 3C POLYPEPTIDE 1"/>
    <property type="match status" value="1"/>
</dbReference>
<evidence type="ECO:0000259" key="9">
    <source>
        <dbReference type="Pfam" id="PF24538"/>
    </source>
</evidence>
<dbReference type="Pfam" id="PF24658">
    <property type="entry name" value="DUF7647"/>
    <property type="match status" value="1"/>
</dbReference>
<feature type="domain" description="General transcription factor 3C polypeptide 1 winged-helix" evidence="7">
    <location>
        <begin position="1"/>
        <end position="95"/>
    </location>
</feature>
<evidence type="ECO:0000259" key="6">
    <source>
        <dbReference type="Pfam" id="PF04182"/>
    </source>
</evidence>
<dbReference type="InterPro" id="IPR056062">
    <property type="entry name" value="DUF7645"/>
</dbReference>
<dbReference type="InterPro" id="IPR035625">
    <property type="entry name" value="Tfc3-like_eWH"/>
</dbReference>
<evidence type="ECO:0000256" key="5">
    <source>
        <dbReference type="ARBA" id="ARBA00023242"/>
    </source>
</evidence>
<dbReference type="CDD" id="cd16169">
    <property type="entry name" value="Tau138_eWH"/>
    <property type="match status" value="1"/>
</dbReference>
<dbReference type="Pfam" id="PF24657">
    <property type="entry name" value="DUF7646"/>
    <property type="match status" value="1"/>
</dbReference>
<dbReference type="GO" id="GO:0000127">
    <property type="term" value="C:transcription factor TFIIIC complex"/>
    <property type="evidence" value="ECO:0007669"/>
    <property type="project" value="InterPro"/>
</dbReference>
<dbReference type="FunCoup" id="A0A7J7DXZ2">
    <property type="interactions" value="1635"/>
</dbReference>
<dbReference type="InterPro" id="IPR056064">
    <property type="entry name" value="DUF7647"/>
</dbReference>
<feature type="domain" description="DUF7646" evidence="11">
    <location>
        <begin position="327"/>
        <end position="410"/>
    </location>
</feature>
<gene>
    <name evidence="13" type="ORF">HS088_TW02G00252</name>
</gene>
<dbReference type="Pfam" id="PF24538">
    <property type="entry name" value="DUF7599"/>
    <property type="match status" value="1"/>
</dbReference>
<evidence type="ECO:0000256" key="4">
    <source>
        <dbReference type="ARBA" id="ARBA00023163"/>
    </source>
</evidence>
<feature type="domain" description="B-block binding subunit of TFIIIC" evidence="6">
    <location>
        <begin position="105"/>
        <end position="185"/>
    </location>
</feature>
<reference evidence="13 14" key="1">
    <citation type="journal article" date="2020" name="Nat. Commun.">
        <title>Genome of Tripterygium wilfordii and identification of cytochrome P450 involved in triptolide biosynthesis.</title>
        <authorList>
            <person name="Tu L."/>
            <person name="Su P."/>
            <person name="Zhang Z."/>
            <person name="Gao L."/>
            <person name="Wang J."/>
            <person name="Hu T."/>
            <person name="Zhou J."/>
            <person name="Zhang Y."/>
            <person name="Zhao Y."/>
            <person name="Liu Y."/>
            <person name="Song Y."/>
            <person name="Tong Y."/>
            <person name="Lu Y."/>
            <person name="Yang J."/>
            <person name="Xu C."/>
            <person name="Jia M."/>
            <person name="Peters R.J."/>
            <person name="Huang L."/>
            <person name="Gao W."/>
        </authorList>
    </citation>
    <scope>NUCLEOTIDE SEQUENCE [LARGE SCALE GENOMIC DNA]</scope>
    <source>
        <strain evidence="14">cv. XIE 37</strain>
        <tissue evidence="13">Leaf</tissue>
    </source>
</reference>
<keyword evidence="4" id="KW-0804">Transcription</keyword>
<dbReference type="EMBL" id="JAAARO010000002">
    <property type="protein sequence ID" value="KAF5751242.1"/>
    <property type="molecule type" value="Genomic_DNA"/>
</dbReference>
<dbReference type="InParanoid" id="A0A7J7DXZ2"/>
<dbReference type="GO" id="GO:0003677">
    <property type="term" value="F:DNA binding"/>
    <property type="evidence" value="ECO:0007669"/>
    <property type="project" value="UniProtKB-KW"/>
</dbReference>
<evidence type="ECO:0000259" key="10">
    <source>
        <dbReference type="Pfam" id="PF24655"/>
    </source>
</evidence>
<evidence type="ECO:0000256" key="3">
    <source>
        <dbReference type="ARBA" id="ARBA00023125"/>
    </source>
</evidence>
<feature type="domain" description="DUF7645" evidence="10">
    <location>
        <begin position="912"/>
        <end position="969"/>
    </location>
</feature>
<dbReference type="Pfam" id="PF23704">
    <property type="entry name" value="WHD_GTF3C1_N"/>
    <property type="match status" value="1"/>
</dbReference>
<feature type="domain" description="DUF7599" evidence="9">
    <location>
        <begin position="230"/>
        <end position="314"/>
    </location>
</feature>
<evidence type="ECO:0000259" key="7">
    <source>
        <dbReference type="Pfam" id="PF23704"/>
    </source>
</evidence>
<evidence type="ECO:0000256" key="1">
    <source>
        <dbReference type="ARBA" id="ARBA00004123"/>
    </source>
</evidence>
<accession>A0A7J7DXZ2</accession>
<name>A0A7J7DXZ2_TRIWF</name>
<dbReference type="GO" id="GO:0005634">
    <property type="term" value="C:nucleus"/>
    <property type="evidence" value="ECO:0007669"/>
    <property type="project" value="UniProtKB-SubCell"/>
</dbReference>
<protein>
    <submittedName>
        <fullName evidence="13">B-block binding subunit of TFIIIC putative isoform 1</fullName>
    </submittedName>
</protein>
<keyword evidence="14" id="KW-1185">Reference proteome</keyword>
<evidence type="ECO:0000256" key="2">
    <source>
        <dbReference type="ARBA" id="ARBA00022553"/>
    </source>
</evidence>
<feature type="domain" description="GTF3C1 extended winged-helix" evidence="8">
    <location>
        <begin position="541"/>
        <end position="650"/>
    </location>
</feature>
<keyword evidence="3" id="KW-0238">DNA-binding</keyword>
<dbReference type="Pfam" id="PF24655">
    <property type="entry name" value="DUF7645"/>
    <property type="match status" value="1"/>
</dbReference>
<dbReference type="InterPro" id="IPR007309">
    <property type="entry name" value="TFIIIC_Bblock-bd"/>
</dbReference>
<proteinExistence type="predicted"/>
<dbReference type="InterPro" id="IPR056428">
    <property type="entry name" value="WH_GTF3C1"/>
</dbReference>
<dbReference type="Pfam" id="PF24101">
    <property type="entry name" value="WHD_GTF3C1"/>
    <property type="match status" value="1"/>
</dbReference>
<dbReference type="InterPro" id="IPR056063">
    <property type="entry name" value="DUF7646"/>
</dbReference>
<organism evidence="13 14">
    <name type="scientific">Tripterygium wilfordii</name>
    <name type="common">Thunder God vine</name>
    <dbReference type="NCBI Taxonomy" id="458696"/>
    <lineage>
        <taxon>Eukaryota</taxon>
        <taxon>Viridiplantae</taxon>
        <taxon>Streptophyta</taxon>
        <taxon>Embryophyta</taxon>
        <taxon>Tracheophyta</taxon>
        <taxon>Spermatophyta</taxon>
        <taxon>Magnoliopsida</taxon>
        <taxon>eudicotyledons</taxon>
        <taxon>Gunneridae</taxon>
        <taxon>Pentapetalae</taxon>
        <taxon>rosids</taxon>
        <taxon>fabids</taxon>
        <taxon>Celastrales</taxon>
        <taxon>Celastraceae</taxon>
        <taxon>Tripterygium</taxon>
    </lineage>
</organism>
<dbReference type="InterPro" id="IPR044210">
    <property type="entry name" value="Tfc3-like"/>
</dbReference>